<feature type="transmembrane region" description="Helical" evidence="6">
    <location>
        <begin position="31"/>
        <end position="49"/>
    </location>
</feature>
<feature type="transmembrane region" description="Helical" evidence="6">
    <location>
        <begin position="259"/>
        <end position="280"/>
    </location>
</feature>
<sequence>MTGSDLSLDLDGDFSRGGVAGDPVAALYRRVAWRIAPFLCLGFLAAYVDRVNVGFAKLRMASDLGLGEAAYGLGAGLFFIGYVLCEVPSNVVLQRVGARFWLARIMLTWGLLSGAMCMVHTPMSFYVLRLLLGIAEAGFMPGALLYLSQWFPPDRRARVTALFMVGIPLSSVLGAPLSGFIMAHVSGVGGIAGWRWLFAIEALPPILLGVWALLFLPDSIERSAWLSGAERQFLRGRLREAHDDHAVSHLWAAFRDIRVWHLGLIDGSVLLGLYTVAFWFPSFLKGHGVHDPMTIGWITTIPHLVAVCCMILNGWHSDRSGERRLHIVLPIVAGAVLLACSTLADGSLVLSVTLIALANGAILGALPPFWCIPANFLTGPAAAAGLAIACSFANLAGFFATALIGWTIERTHSPDLALDIFALAMGCAALSLFLIPRSVVDRGGKRPMA</sequence>
<feature type="transmembrane region" description="Helical" evidence="6">
    <location>
        <begin position="350"/>
        <end position="372"/>
    </location>
</feature>
<evidence type="ECO:0000313" key="9">
    <source>
        <dbReference type="Proteomes" id="UP000555756"/>
    </source>
</evidence>
<dbReference type="SUPFAM" id="SSF103473">
    <property type="entry name" value="MFS general substrate transporter"/>
    <property type="match status" value="1"/>
</dbReference>
<evidence type="ECO:0000256" key="5">
    <source>
        <dbReference type="ARBA" id="ARBA00023136"/>
    </source>
</evidence>
<proteinExistence type="predicted"/>
<accession>A0A7W4JPK8</accession>
<protein>
    <submittedName>
        <fullName evidence="8">MFS transporter</fullName>
    </submittedName>
</protein>
<dbReference type="FunFam" id="1.20.1250.20:FF:000018">
    <property type="entry name" value="MFS transporter permease"/>
    <property type="match status" value="1"/>
</dbReference>
<organism evidence="8 9">
    <name type="scientific">Gluconacetobacter azotocaptans</name>
    <dbReference type="NCBI Taxonomy" id="142834"/>
    <lineage>
        <taxon>Bacteria</taxon>
        <taxon>Pseudomonadati</taxon>
        <taxon>Pseudomonadota</taxon>
        <taxon>Alphaproteobacteria</taxon>
        <taxon>Acetobacterales</taxon>
        <taxon>Acetobacteraceae</taxon>
        <taxon>Gluconacetobacter</taxon>
    </lineage>
</organism>
<dbReference type="Pfam" id="PF07690">
    <property type="entry name" value="MFS_1"/>
    <property type="match status" value="1"/>
</dbReference>
<evidence type="ECO:0000256" key="4">
    <source>
        <dbReference type="ARBA" id="ARBA00022989"/>
    </source>
</evidence>
<feature type="transmembrane region" description="Helical" evidence="6">
    <location>
        <begin position="420"/>
        <end position="440"/>
    </location>
</feature>
<dbReference type="GO" id="GO:0016020">
    <property type="term" value="C:membrane"/>
    <property type="evidence" value="ECO:0007669"/>
    <property type="project" value="UniProtKB-SubCell"/>
</dbReference>
<comment type="subcellular location">
    <subcellularLocation>
        <location evidence="1">Membrane</location>
        <topology evidence="1">Multi-pass membrane protein</topology>
    </subcellularLocation>
</comment>
<reference evidence="8 9" key="1">
    <citation type="submission" date="2020-04" db="EMBL/GenBank/DDBJ databases">
        <title>Description of novel Gluconacetobacter.</title>
        <authorList>
            <person name="Sombolestani A."/>
        </authorList>
    </citation>
    <scope>NUCLEOTIDE SEQUENCE [LARGE SCALE GENOMIC DNA]</scope>
    <source>
        <strain evidence="8 9">LMG 21311</strain>
    </source>
</reference>
<name>A0A7W4JPK8_9PROT</name>
<evidence type="ECO:0000256" key="2">
    <source>
        <dbReference type="ARBA" id="ARBA00022448"/>
    </source>
</evidence>
<dbReference type="PANTHER" id="PTHR43791">
    <property type="entry name" value="PERMEASE-RELATED"/>
    <property type="match status" value="1"/>
</dbReference>
<feature type="transmembrane region" description="Helical" evidence="6">
    <location>
        <begin position="327"/>
        <end position="344"/>
    </location>
</feature>
<keyword evidence="5 6" id="KW-0472">Membrane</keyword>
<feature type="domain" description="Major facilitator superfamily (MFS) profile" evidence="7">
    <location>
        <begin position="35"/>
        <end position="439"/>
    </location>
</feature>
<dbReference type="CDD" id="cd17319">
    <property type="entry name" value="MFS_ExuT_GudP_like"/>
    <property type="match status" value="1"/>
</dbReference>
<dbReference type="InterPro" id="IPR036259">
    <property type="entry name" value="MFS_trans_sf"/>
</dbReference>
<dbReference type="GO" id="GO:0022857">
    <property type="term" value="F:transmembrane transporter activity"/>
    <property type="evidence" value="ECO:0007669"/>
    <property type="project" value="InterPro"/>
</dbReference>
<feature type="transmembrane region" description="Helical" evidence="6">
    <location>
        <begin position="295"/>
        <end position="315"/>
    </location>
</feature>
<feature type="transmembrane region" description="Helical" evidence="6">
    <location>
        <begin position="194"/>
        <end position="216"/>
    </location>
</feature>
<dbReference type="RefSeq" id="WP_183117779.1">
    <property type="nucleotide sequence ID" value="NZ_JABEQF010000001.1"/>
</dbReference>
<dbReference type="Proteomes" id="UP000555756">
    <property type="component" value="Unassembled WGS sequence"/>
</dbReference>
<feature type="transmembrane region" description="Helical" evidence="6">
    <location>
        <begin position="159"/>
        <end position="182"/>
    </location>
</feature>
<feature type="transmembrane region" description="Helical" evidence="6">
    <location>
        <begin position="69"/>
        <end position="89"/>
    </location>
</feature>
<keyword evidence="3 6" id="KW-0812">Transmembrane</keyword>
<evidence type="ECO:0000256" key="1">
    <source>
        <dbReference type="ARBA" id="ARBA00004141"/>
    </source>
</evidence>
<evidence type="ECO:0000259" key="7">
    <source>
        <dbReference type="PROSITE" id="PS50850"/>
    </source>
</evidence>
<evidence type="ECO:0000256" key="6">
    <source>
        <dbReference type="SAM" id="Phobius"/>
    </source>
</evidence>
<dbReference type="Gene3D" id="1.20.1250.20">
    <property type="entry name" value="MFS general substrate transporter like domains"/>
    <property type="match status" value="2"/>
</dbReference>
<evidence type="ECO:0000256" key="3">
    <source>
        <dbReference type="ARBA" id="ARBA00022692"/>
    </source>
</evidence>
<dbReference type="InterPro" id="IPR020846">
    <property type="entry name" value="MFS_dom"/>
</dbReference>
<keyword evidence="2" id="KW-0813">Transport</keyword>
<comment type="caution">
    <text evidence="8">The sequence shown here is derived from an EMBL/GenBank/DDBJ whole genome shotgun (WGS) entry which is preliminary data.</text>
</comment>
<feature type="transmembrane region" description="Helical" evidence="6">
    <location>
        <begin position="101"/>
        <end position="121"/>
    </location>
</feature>
<keyword evidence="9" id="KW-1185">Reference proteome</keyword>
<dbReference type="AlphaFoldDB" id="A0A7W4JPK8"/>
<dbReference type="EMBL" id="JABEQF010000001">
    <property type="protein sequence ID" value="MBB2188606.1"/>
    <property type="molecule type" value="Genomic_DNA"/>
</dbReference>
<gene>
    <name evidence="8" type="ORF">HLH34_01335</name>
</gene>
<dbReference type="InterPro" id="IPR011701">
    <property type="entry name" value="MFS"/>
</dbReference>
<feature type="transmembrane region" description="Helical" evidence="6">
    <location>
        <begin position="384"/>
        <end position="408"/>
    </location>
</feature>
<evidence type="ECO:0000313" key="8">
    <source>
        <dbReference type="EMBL" id="MBB2188606.1"/>
    </source>
</evidence>
<dbReference type="PROSITE" id="PS50850">
    <property type="entry name" value="MFS"/>
    <property type="match status" value="1"/>
</dbReference>
<feature type="transmembrane region" description="Helical" evidence="6">
    <location>
        <begin position="127"/>
        <end position="147"/>
    </location>
</feature>
<keyword evidence="4 6" id="KW-1133">Transmembrane helix</keyword>
<dbReference type="PANTHER" id="PTHR43791:SF36">
    <property type="entry name" value="TRANSPORTER, PUTATIVE (AFU_ORTHOLOGUE AFUA_6G08340)-RELATED"/>
    <property type="match status" value="1"/>
</dbReference>